<dbReference type="SUPFAM" id="SSF81383">
    <property type="entry name" value="F-box domain"/>
    <property type="match status" value="1"/>
</dbReference>
<dbReference type="InterPro" id="IPR015943">
    <property type="entry name" value="WD40/YVTN_repeat-like_dom_sf"/>
</dbReference>
<sequence>MPKRPLSPAPLPLAKRLHVASNADGTHSSNFPVFDGLYDELILYIFSYLSFVDVCAAQATNRNWSRLATDNHLWKALYVNAYGRSRLRGARGFLGRMDGREVKPLPIRVQSLGPGALRQTEDEDRRDWKWMFRISSNWRRGRCNIERFSEPSPSVPVDLSSTSTHEPGHVLLAGPLSIVSSLNSTRPAIRLYKRTGYGRSDLDCPPVELRCTTQLGGPASVMTLALDQAAPSSPKSPLRLAVCLSTGEFNIFNIDHNNASNSSQALAYVPSRRSVIIQAAYHHPLLITLSQTLRLSIFDLSQDSVTLVQTLTTCTSYPPTSFVLSNPTPTTYKLVMVFTVPVYPSHWSIAATELVIAGYSDKPNSISLLPPSPSLSVDSFAEPMTVTTSRTVRALDVPQGWIDEQKLRAMREQWSRKVNFVAQTQTDGKWVILAPGADPTVANVGEAQSSFASPAVNSPTTLQLYRLHFPTTSPRTGRPSLQSPKLTFVRYLHGQTSPVCALALADGRCVSLGTNGCIWVWDLENGTGAEVAPPLPHAESHAMESGAVVFDDRRIVTTHRDGIVIRRFDV</sequence>
<dbReference type="EMBL" id="JASNQZ010000006">
    <property type="protein sequence ID" value="KAL0956433.1"/>
    <property type="molecule type" value="Genomic_DNA"/>
</dbReference>
<keyword evidence="3" id="KW-1185">Reference proteome</keyword>
<reference evidence="3" key="1">
    <citation type="submission" date="2024-06" db="EMBL/GenBank/DDBJ databases">
        <title>Multi-omics analyses provide insights into the biosynthesis of the anticancer antibiotic pleurotin in Hohenbuehelia grisea.</title>
        <authorList>
            <person name="Weaver J.A."/>
            <person name="Alberti F."/>
        </authorList>
    </citation>
    <scope>NUCLEOTIDE SEQUENCE [LARGE SCALE GENOMIC DNA]</scope>
    <source>
        <strain evidence="3">T-177</strain>
    </source>
</reference>
<dbReference type="Pfam" id="PF12937">
    <property type="entry name" value="F-box-like"/>
    <property type="match status" value="1"/>
</dbReference>
<dbReference type="Gene3D" id="2.130.10.10">
    <property type="entry name" value="YVTN repeat-like/Quinoprotein amine dehydrogenase"/>
    <property type="match status" value="1"/>
</dbReference>
<organism evidence="2 3">
    <name type="scientific">Hohenbuehelia grisea</name>
    <dbReference type="NCBI Taxonomy" id="104357"/>
    <lineage>
        <taxon>Eukaryota</taxon>
        <taxon>Fungi</taxon>
        <taxon>Dikarya</taxon>
        <taxon>Basidiomycota</taxon>
        <taxon>Agaricomycotina</taxon>
        <taxon>Agaricomycetes</taxon>
        <taxon>Agaricomycetidae</taxon>
        <taxon>Agaricales</taxon>
        <taxon>Pleurotineae</taxon>
        <taxon>Pleurotaceae</taxon>
        <taxon>Hohenbuehelia</taxon>
    </lineage>
</organism>
<evidence type="ECO:0000313" key="2">
    <source>
        <dbReference type="EMBL" id="KAL0956433.1"/>
    </source>
</evidence>
<accession>A0ABR3JKX8</accession>
<comment type="caution">
    <text evidence="2">The sequence shown here is derived from an EMBL/GenBank/DDBJ whole genome shotgun (WGS) entry which is preliminary data.</text>
</comment>
<evidence type="ECO:0000259" key="1">
    <source>
        <dbReference type="SMART" id="SM00256"/>
    </source>
</evidence>
<protein>
    <recommendedName>
        <fullName evidence="1">F-box domain-containing protein</fullName>
    </recommendedName>
</protein>
<dbReference type="SMART" id="SM00256">
    <property type="entry name" value="FBOX"/>
    <property type="match status" value="1"/>
</dbReference>
<proteinExistence type="predicted"/>
<evidence type="ECO:0000313" key="3">
    <source>
        <dbReference type="Proteomes" id="UP001556367"/>
    </source>
</evidence>
<dbReference type="Gene3D" id="1.20.1280.50">
    <property type="match status" value="1"/>
</dbReference>
<dbReference type="InterPro" id="IPR036047">
    <property type="entry name" value="F-box-like_dom_sf"/>
</dbReference>
<name>A0ABR3JKX8_9AGAR</name>
<dbReference type="SUPFAM" id="SSF50978">
    <property type="entry name" value="WD40 repeat-like"/>
    <property type="match status" value="1"/>
</dbReference>
<dbReference type="InterPro" id="IPR001810">
    <property type="entry name" value="F-box_dom"/>
</dbReference>
<dbReference type="InterPro" id="IPR036322">
    <property type="entry name" value="WD40_repeat_dom_sf"/>
</dbReference>
<gene>
    <name evidence="2" type="ORF">HGRIS_002581</name>
</gene>
<dbReference type="Proteomes" id="UP001556367">
    <property type="component" value="Unassembled WGS sequence"/>
</dbReference>
<dbReference type="Pfam" id="PF25499">
    <property type="entry name" value="Beta-prop_pof12"/>
    <property type="match status" value="1"/>
</dbReference>
<feature type="domain" description="F-box" evidence="1">
    <location>
        <begin position="37"/>
        <end position="77"/>
    </location>
</feature>